<feature type="transmembrane region" description="Helical" evidence="1">
    <location>
        <begin position="131"/>
        <end position="149"/>
    </location>
</feature>
<evidence type="ECO:0000313" key="2">
    <source>
        <dbReference type="EMBL" id="MBC3807915.1"/>
    </source>
</evidence>
<organism evidence="2 3">
    <name type="scientific">Undibacterium seohonense</name>
    <dbReference type="NCBI Taxonomy" id="1344950"/>
    <lineage>
        <taxon>Bacteria</taxon>
        <taxon>Pseudomonadati</taxon>
        <taxon>Pseudomonadota</taxon>
        <taxon>Betaproteobacteria</taxon>
        <taxon>Burkholderiales</taxon>
        <taxon>Oxalobacteraceae</taxon>
        <taxon>Undibacterium</taxon>
    </lineage>
</organism>
<comment type="caution">
    <text evidence="2">The sequence shown here is derived from an EMBL/GenBank/DDBJ whole genome shotgun (WGS) entry which is preliminary data.</text>
</comment>
<feature type="transmembrane region" description="Helical" evidence="1">
    <location>
        <begin position="360"/>
        <end position="380"/>
    </location>
</feature>
<name>A0ABR6X4Z9_9BURK</name>
<evidence type="ECO:0000256" key="1">
    <source>
        <dbReference type="SAM" id="Phobius"/>
    </source>
</evidence>
<dbReference type="Proteomes" id="UP000648257">
    <property type="component" value="Unassembled WGS sequence"/>
</dbReference>
<feature type="transmembrane region" description="Helical" evidence="1">
    <location>
        <begin position="100"/>
        <end position="119"/>
    </location>
</feature>
<evidence type="ECO:0000313" key="3">
    <source>
        <dbReference type="Proteomes" id="UP000648257"/>
    </source>
</evidence>
<sequence>MTKHFSQYTSLQRFSIVLLLVLLFLFVVKRTSMRGDIDEYALMTVALASHLSPDIRLDDVQKAQALMPKHRAYLQLTADGIAAGREVPKPGFFLGRDNKVYAIHFFAYSALAVLPFKVLQAVGTNPFESFLLVNLSFIFILGISLFQFFDSARKATLGLVCYFLCGGINYLYWSGPETMSAAALCAAILFYVRGRYFSACVLIALAAMQNPPIILALAFLPLCRFVISYQADLSFFVNVSKQFSVRMVLALGLGTLGIVSTVGFNYWAFSVPNIIVKVATSPDLMSWQRFFSLFFDFSQGMIVGQFGIWLAILLMLGITFLAGKEKFKEVLVLLVAILFSMALAVPALTTGNWNSGAIGMMRYAFWGGMPLLFAFFYLLHENRKAQRQLLQLTLFLQLLCTISAFSYNEIKHSPLARILLRYAPNLYNPVPEVFAERTQHQDGIELAVDRYFIFEGAGGRKKVLFHAQSSASDRHLCGALALDPSIGMVSAGGGWRYLNGEIACVTEQTITSEAFSQSNLIAFNSGWSGVEHGGGVRNGVWSDGEESLITLPVAASKQVKGIKLIGHYFEGNRRTRISINGRDLGWYDLAETPTISFVPSSTALRIGLRHEYPHQPSKTPQFQDGRRLAFFLRSVTIY</sequence>
<feature type="transmembrane region" description="Helical" evidence="1">
    <location>
        <begin position="248"/>
        <end position="269"/>
    </location>
</feature>
<accession>A0ABR6X4Z9</accession>
<keyword evidence="3" id="KW-1185">Reference proteome</keyword>
<proteinExistence type="predicted"/>
<dbReference type="RefSeq" id="WP_186922994.1">
    <property type="nucleotide sequence ID" value="NZ_JACOFW010000011.1"/>
</dbReference>
<feature type="transmembrane region" description="Helical" evidence="1">
    <location>
        <begin position="302"/>
        <end position="323"/>
    </location>
</feature>
<gene>
    <name evidence="2" type="ORF">H8K52_11220</name>
</gene>
<keyword evidence="1" id="KW-0472">Membrane</keyword>
<dbReference type="EMBL" id="JACOFW010000011">
    <property type="protein sequence ID" value="MBC3807915.1"/>
    <property type="molecule type" value="Genomic_DNA"/>
</dbReference>
<keyword evidence="1" id="KW-0812">Transmembrane</keyword>
<feature type="transmembrane region" description="Helical" evidence="1">
    <location>
        <begin position="330"/>
        <end position="348"/>
    </location>
</feature>
<protein>
    <recommendedName>
        <fullName evidence="4">Glycosyltransferase RgtA/B/C/D-like domain-containing protein</fullName>
    </recommendedName>
</protein>
<feature type="transmembrane region" description="Helical" evidence="1">
    <location>
        <begin position="213"/>
        <end position="236"/>
    </location>
</feature>
<evidence type="ECO:0008006" key="4">
    <source>
        <dbReference type="Google" id="ProtNLM"/>
    </source>
</evidence>
<keyword evidence="1" id="KW-1133">Transmembrane helix</keyword>
<reference evidence="2 3" key="1">
    <citation type="submission" date="2020-08" db="EMBL/GenBank/DDBJ databases">
        <title>Novel species isolated from subtropical streams in China.</title>
        <authorList>
            <person name="Lu H."/>
        </authorList>
    </citation>
    <scope>NUCLEOTIDE SEQUENCE [LARGE SCALE GENOMIC DNA]</scope>
    <source>
        <strain evidence="2 3">KACC 16656</strain>
    </source>
</reference>